<evidence type="ECO:0000313" key="1">
    <source>
        <dbReference type="EMBL" id="QOI44491.1"/>
    </source>
</evidence>
<dbReference type="AlphaFoldDB" id="A0AAP9WEN0"/>
<gene>
    <name evidence="1" type="ORF">Lepto782_08860</name>
</gene>
<dbReference type="Proteomes" id="UP000663124">
    <property type="component" value="Chromosome 1"/>
</dbReference>
<accession>A0AAP9WEN0</accession>
<dbReference type="EMBL" id="CP043884">
    <property type="protein sequence ID" value="QOI44491.1"/>
    <property type="molecule type" value="Genomic_DNA"/>
</dbReference>
<organism evidence="1 2">
    <name type="scientific">Leptospira interrogans serovar Canicola</name>
    <dbReference type="NCBI Taxonomy" id="211880"/>
    <lineage>
        <taxon>Bacteria</taxon>
        <taxon>Pseudomonadati</taxon>
        <taxon>Spirochaetota</taxon>
        <taxon>Spirochaetia</taxon>
        <taxon>Leptospirales</taxon>
        <taxon>Leptospiraceae</taxon>
        <taxon>Leptospira</taxon>
    </lineage>
</organism>
<name>A0AAP9WEN0_LEPIR</name>
<proteinExistence type="predicted"/>
<protein>
    <submittedName>
        <fullName evidence="1">Uncharacterized protein</fullName>
    </submittedName>
</protein>
<sequence length="59" mass="7064">MLQPDFEFVKTLEFLNFEVELHFKKSFFTGPIKLSAMNFNRKLCFNIKYWELNPNISSA</sequence>
<evidence type="ECO:0000313" key="2">
    <source>
        <dbReference type="Proteomes" id="UP000663124"/>
    </source>
</evidence>
<reference evidence="1" key="1">
    <citation type="submission" date="2019-09" db="EMBL/GenBank/DDBJ databases">
        <title>Comparative Genomics of Leptospira interrogans Reveals Genome Plasticity - A Common Adaptive Strategy for Survival in Various Hosts.</title>
        <authorList>
            <person name="Ramli S.R."/>
            <person name="Bunk B."/>
            <person name="Goris M."/>
            <person name="Bhuju S."/>
            <person name="Jarek M."/>
            <person name="Sproer C."/>
            <person name="Mustakim S."/>
            <person name="Strommenger B."/>
            <person name="Pessler F."/>
        </authorList>
    </citation>
    <scope>NUCLEOTIDE SEQUENCE</scope>
    <source>
        <strain evidence="1">782</strain>
    </source>
</reference>